<accession>A0A1A0N0C0</accession>
<dbReference type="OrthoDB" id="7064004at2"/>
<reference evidence="2 3" key="1">
    <citation type="submission" date="2016-06" db="EMBL/GenBank/DDBJ databases">
        <authorList>
            <person name="Kjaerup R.B."/>
            <person name="Dalgaard T.S."/>
            <person name="Juul-Madsen H.R."/>
        </authorList>
    </citation>
    <scope>NUCLEOTIDE SEQUENCE [LARGE SCALE GENOMIC DNA]</scope>
    <source>
        <strain evidence="2 3">1199456.5</strain>
    </source>
</reference>
<proteinExistence type="predicted"/>
<evidence type="ECO:0000313" key="2">
    <source>
        <dbReference type="EMBL" id="OBA90746.1"/>
    </source>
</evidence>
<dbReference type="AlphaFoldDB" id="A0A1A0N0C0"/>
<feature type="transmembrane region" description="Helical" evidence="1">
    <location>
        <begin position="40"/>
        <end position="57"/>
    </location>
</feature>
<keyword evidence="1" id="KW-0472">Membrane</keyword>
<evidence type="ECO:0008006" key="4">
    <source>
        <dbReference type="Google" id="ProtNLM"/>
    </source>
</evidence>
<dbReference type="EMBL" id="LZSF01000046">
    <property type="protein sequence ID" value="OBA90746.1"/>
    <property type="molecule type" value="Genomic_DNA"/>
</dbReference>
<protein>
    <recommendedName>
        <fullName evidence="4">DUF2834 domain-containing protein</fullName>
    </recommendedName>
</protein>
<keyword evidence="1" id="KW-1133">Transmembrane helix</keyword>
<comment type="caution">
    <text evidence="2">The sequence shown here is derived from an EMBL/GenBank/DDBJ whole genome shotgun (WGS) entry which is preliminary data.</text>
</comment>
<feature type="transmembrane region" description="Helical" evidence="1">
    <location>
        <begin position="123"/>
        <end position="144"/>
    </location>
</feature>
<evidence type="ECO:0000313" key="3">
    <source>
        <dbReference type="Proteomes" id="UP000093962"/>
    </source>
</evidence>
<dbReference type="Pfam" id="PF11196">
    <property type="entry name" value="DUF2834"/>
    <property type="match status" value="1"/>
</dbReference>
<organism evidence="2 3">
    <name type="scientific">Mycolicibacterium mucogenicum</name>
    <name type="common">Mycobacterium mucogenicum</name>
    <dbReference type="NCBI Taxonomy" id="56689"/>
    <lineage>
        <taxon>Bacteria</taxon>
        <taxon>Bacillati</taxon>
        <taxon>Actinomycetota</taxon>
        <taxon>Actinomycetes</taxon>
        <taxon>Mycobacteriales</taxon>
        <taxon>Mycobacteriaceae</taxon>
        <taxon>Mycolicibacterium</taxon>
    </lineage>
</organism>
<evidence type="ECO:0000256" key="1">
    <source>
        <dbReference type="SAM" id="Phobius"/>
    </source>
</evidence>
<dbReference type="InterPro" id="IPR021362">
    <property type="entry name" value="DUF2834"/>
</dbReference>
<name>A0A1A0N0C0_MYCMU</name>
<dbReference type="Proteomes" id="UP000093962">
    <property type="component" value="Unassembled WGS sequence"/>
</dbReference>
<sequence>MVSLIVHAVLGLIVIAFIVKLNPAVFRKPADGPAFSALESAYYVIGITSIALGYYFNTKFVMDYQPPDGNPITGPGSWSDYIRLMFVNPAASSAGQDYTIINVILLPLFSIADGLRRGIRHPWLFFVSSLFTSCAFALAFYFAVVARQQRHERAVDHVRSSATIQG</sequence>
<gene>
    <name evidence="2" type="ORF">A5642_01095</name>
</gene>
<keyword evidence="1" id="KW-0812">Transmembrane</keyword>
<dbReference type="RefSeq" id="WP_064857823.1">
    <property type="nucleotide sequence ID" value="NZ_LZSF01000046.1"/>
</dbReference>